<dbReference type="Proteomes" id="UP000886998">
    <property type="component" value="Unassembled WGS sequence"/>
</dbReference>
<accession>A0A8X6XWB6</accession>
<dbReference type="Pfam" id="PF01031">
    <property type="entry name" value="Dynamin_M"/>
    <property type="match status" value="1"/>
</dbReference>
<dbReference type="Gene3D" id="3.40.50.300">
    <property type="entry name" value="P-loop containing nucleotide triphosphate hydrolases"/>
    <property type="match status" value="1"/>
</dbReference>
<organism evidence="2 3">
    <name type="scientific">Trichonephila inaurata madagascariensis</name>
    <dbReference type="NCBI Taxonomy" id="2747483"/>
    <lineage>
        <taxon>Eukaryota</taxon>
        <taxon>Metazoa</taxon>
        <taxon>Ecdysozoa</taxon>
        <taxon>Arthropoda</taxon>
        <taxon>Chelicerata</taxon>
        <taxon>Arachnida</taxon>
        <taxon>Araneae</taxon>
        <taxon>Araneomorphae</taxon>
        <taxon>Entelegynae</taxon>
        <taxon>Araneoidea</taxon>
        <taxon>Nephilidae</taxon>
        <taxon>Trichonephila</taxon>
        <taxon>Trichonephila inaurata</taxon>
    </lineage>
</organism>
<name>A0A8X6XWB6_9ARAC</name>
<dbReference type="EMBL" id="BMAV01012878">
    <property type="protein sequence ID" value="GFY59894.1"/>
    <property type="molecule type" value="Genomic_DNA"/>
</dbReference>
<evidence type="ECO:0000313" key="2">
    <source>
        <dbReference type="EMBL" id="GFY59894.1"/>
    </source>
</evidence>
<comment type="caution">
    <text evidence="2">The sequence shown here is derived from an EMBL/GenBank/DDBJ whole genome shotgun (WGS) entry which is preliminary data.</text>
</comment>
<dbReference type="InterPro" id="IPR000375">
    <property type="entry name" value="Dynamin_stalk"/>
</dbReference>
<protein>
    <submittedName>
        <fullName evidence="2">Dynamin-2</fullName>
    </submittedName>
</protein>
<feature type="domain" description="Dynamin stalk" evidence="1">
    <location>
        <begin position="1"/>
        <end position="103"/>
    </location>
</feature>
<evidence type="ECO:0000259" key="1">
    <source>
        <dbReference type="Pfam" id="PF01031"/>
    </source>
</evidence>
<evidence type="ECO:0000313" key="3">
    <source>
        <dbReference type="Proteomes" id="UP000886998"/>
    </source>
</evidence>
<gene>
    <name evidence="2" type="primary">DNM2_2</name>
    <name evidence="2" type="ORF">TNIN_100951</name>
</gene>
<keyword evidence="3" id="KW-1185">Reference proteome</keyword>
<dbReference type="InterPro" id="IPR027417">
    <property type="entry name" value="P-loop_NTPase"/>
</dbReference>
<sequence length="148" mass="17078">MGTPYLQRMLQKTLRSHIKAALPDLRNKLAEKLSGYNKKLKEFSIKMGEESGGKQYYMVKLVNTFIEDVSLKLLGNSEMVDMRSISAGAYINYKLNTEVQDNLRLRSLSFPSLFSPDFERKLGTSTNIRWSNQWNDQESSGKKDFRIL</sequence>
<reference evidence="2" key="1">
    <citation type="submission" date="2020-08" db="EMBL/GenBank/DDBJ databases">
        <title>Multicomponent nature underlies the extraordinary mechanical properties of spider dragline silk.</title>
        <authorList>
            <person name="Kono N."/>
            <person name="Nakamura H."/>
            <person name="Mori M."/>
            <person name="Yoshida Y."/>
            <person name="Ohtoshi R."/>
            <person name="Malay A.D."/>
            <person name="Moran D.A.P."/>
            <person name="Tomita M."/>
            <person name="Numata K."/>
            <person name="Arakawa K."/>
        </authorList>
    </citation>
    <scope>NUCLEOTIDE SEQUENCE</scope>
</reference>
<dbReference type="AlphaFoldDB" id="A0A8X6XWB6"/>
<proteinExistence type="predicted"/>
<dbReference type="OrthoDB" id="6428243at2759"/>